<evidence type="ECO:0000313" key="2">
    <source>
        <dbReference type="EMBL" id="PAV67217.1"/>
    </source>
</evidence>
<sequence length="102" mass="10802">MALPGSARVMMAPGFARIASASLLYTRIRAAWNPGGTAPSGRVKLIPQRNCRWRDSAKLSGRPSIPVSRPRSSRMNRPGKAASISGVTIGKAAMGRSIRVAT</sequence>
<dbReference type="AlphaFoldDB" id="A0A2A2JZT1"/>
<proteinExistence type="predicted"/>
<reference evidence="2 3" key="1">
    <citation type="journal article" date="2017" name="Curr. Biol.">
        <title>Genome architecture and evolution of a unichromosomal asexual nematode.</title>
        <authorList>
            <person name="Fradin H."/>
            <person name="Zegar C."/>
            <person name="Gutwein M."/>
            <person name="Lucas J."/>
            <person name="Kovtun M."/>
            <person name="Corcoran D."/>
            <person name="Baugh L.R."/>
            <person name="Kiontke K."/>
            <person name="Gunsalus K."/>
            <person name="Fitch D.H."/>
            <person name="Piano F."/>
        </authorList>
    </citation>
    <scope>NUCLEOTIDE SEQUENCE [LARGE SCALE GENOMIC DNA]</scope>
    <source>
        <strain evidence="2">PF1309</strain>
    </source>
</reference>
<evidence type="ECO:0000256" key="1">
    <source>
        <dbReference type="SAM" id="MobiDB-lite"/>
    </source>
</evidence>
<dbReference type="Proteomes" id="UP000218231">
    <property type="component" value="Unassembled WGS sequence"/>
</dbReference>
<accession>A0A2A2JZT1</accession>
<protein>
    <submittedName>
        <fullName evidence="2">Uncharacterized protein</fullName>
    </submittedName>
</protein>
<gene>
    <name evidence="2" type="ORF">WR25_26479</name>
</gene>
<dbReference type="EMBL" id="LIAE01009983">
    <property type="protein sequence ID" value="PAV67217.1"/>
    <property type="molecule type" value="Genomic_DNA"/>
</dbReference>
<evidence type="ECO:0000313" key="3">
    <source>
        <dbReference type="Proteomes" id="UP000218231"/>
    </source>
</evidence>
<name>A0A2A2JZT1_9BILA</name>
<comment type="caution">
    <text evidence="2">The sequence shown here is derived from an EMBL/GenBank/DDBJ whole genome shotgun (WGS) entry which is preliminary data.</text>
</comment>
<keyword evidence="3" id="KW-1185">Reference proteome</keyword>
<organism evidence="2 3">
    <name type="scientific">Diploscapter pachys</name>
    <dbReference type="NCBI Taxonomy" id="2018661"/>
    <lineage>
        <taxon>Eukaryota</taxon>
        <taxon>Metazoa</taxon>
        <taxon>Ecdysozoa</taxon>
        <taxon>Nematoda</taxon>
        <taxon>Chromadorea</taxon>
        <taxon>Rhabditida</taxon>
        <taxon>Rhabditina</taxon>
        <taxon>Rhabditomorpha</taxon>
        <taxon>Rhabditoidea</taxon>
        <taxon>Rhabditidae</taxon>
        <taxon>Diploscapter</taxon>
    </lineage>
</organism>
<feature type="region of interest" description="Disordered" evidence="1">
    <location>
        <begin position="57"/>
        <end position="84"/>
    </location>
</feature>